<accession>A0A8K0CK50</accession>
<dbReference type="Proteomes" id="UP000801492">
    <property type="component" value="Unassembled WGS sequence"/>
</dbReference>
<evidence type="ECO:0000313" key="1">
    <source>
        <dbReference type="EMBL" id="KAF2888879.1"/>
    </source>
</evidence>
<proteinExistence type="predicted"/>
<keyword evidence="2" id="KW-1185">Reference proteome</keyword>
<reference evidence="1" key="1">
    <citation type="submission" date="2019-08" db="EMBL/GenBank/DDBJ databases">
        <title>The genome of the North American firefly Photinus pyralis.</title>
        <authorList>
            <consortium name="Photinus pyralis genome working group"/>
            <person name="Fallon T.R."/>
            <person name="Sander Lower S.E."/>
            <person name="Weng J.-K."/>
        </authorList>
    </citation>
    <scope>NUCLEOTIDE SEQUENCE</scope>
    <source>
        <strain evidence="1">TRF0915ILg1</strain>
        <tissue evidence="1">Whole body</tissue>
    </source>
</reference>
<protein>
    <submittedName>
        <fullName evidence="1">Uncharacterized protein</fullName>
    </submittedName>
</protein>
<dbReference type="AlphaFoldDB" id="A0A8K0CK50"/>
<comment type="caution">
    <text evidence="1">The sequence shown here is derived from an EMBL/GenBank/DDBJ whole genome shotgun (WGS) entry which is preliminary data.</text>
</comment>
<evidence type="ECO:0000313" key="2">
    <source>
        <dbReference type="Proteomes" id="UP000801492"/>
    </source>
</evidence>
<dbReference type="Gene3D" id="3.90.320.10">
    <property type="match status" value="1"/>
</dbReference>
<name>A0A8K0CK50_IGNLU</name>
<gene>
    <name evidence="1" type="ORF">ILUMI_17294</name>
</gene>
<dbReference type="EMBL" id="VTPC01073003">
    <property type="protein sequence ID" value="KAF2888879.1"/>
    <property type="molecule type" value="Genomic_DNA"/>
</dbReference>
<organism evidence="1 2">
    <name type="scientific">Ignelater luminosus</name>
    <name type="common">Cucubano</name>
    <name type="synonym">Pyrophorus luminosus</name>
    <dbReference type="NCBI Taxonomy" id="2038154"/>
    <lineage>
        <taxon>Eukaryota</taxon>
        <taxon>Metazoa</taxon>
        <taxon>Ecdysozoa</taxon>
        <taxon>Arthropoda</taxon>
        <taxon>Hexapoda</taxon>
        <taxon>Insecta</taxon>
        <taxon>Pterygota</taxon>
        <taxon>Neoptera</taxon>
        <taxon>Endopterygota</taxon>
        <taxon>Coleoptera</taxon>
        <taxon>Polyphaga</taxon>
        <taxon>Elateriformia</taxon>
        <taxon>Elateroidea</taxon>
        <taxon>Elateridae</taxon>
        <taxon>Agrypninae</taxon>
        <taxon>Pyrophorini</taxon>
        <taxon>Ignelater</taxon>
    </lineage>
</organism>
<dbReference type="OrthoDB" id="8194943at2759"/>
<feature type="non-terminal residue" evidence="1">
    <location>
        <position position="1"/>
    </location>
</feature>
<dbReference type="InterPro" id="IPR011335">
    <property type="entry name" value="Restrct_endonuc-II-like"/>
</dbReference>
<dbReference type="InterPro" id="IPR011604">
    <property type="entry name" value="PDDEXK-like_dom_sf"/>
</dbReference>
<dbReference type="GO" id="GO:0006281">
    <property type="term" value="P:DNA repair"/>
    <property type="evidence" value="ECO:0007669"/>
    <property type="project" value="UniProtKB-ARBA"/>
</dbReference>
<dbReference type="SUPFAM" id="SSF52980">
    <property type="entry name" value="Restriction endonuclease-like"/>
    <property type="match status" value="1"/>
</dbReference>
<sequence>RKSEALLLRLQQTNRKMLEESTRAQSKSTLWTQERSKRLTASEFGRIIRLRHTTSRENVVKSLLYSDFKGNKATRY</sequence>